<dbReference type="RefSeq" id="WP_344088746.1">
    <property type="nucleotide sequence ID" value="NZ_BAAAPO010000062.1"/>
</dbReference>
<dbReference type="SUPFAM" id="SSF53448">
    <property type="entry name" value="Nucleotide-diphospho-sugar transferases"/>
    <property type="match status" value="1"/>
</dbReference>
<comment type="catalytic activity">
    <reaction evidence="10">
        <text>an NDP-alpha-D-glucose + (2R)-3-phosphoglycerate = (2R)-2-O-(alpha-D-glucopyranosyl)-3-phospho-glycerate + a ribonucleoside 5'-diphosphate + H(+)</text>
        <dbReference type="Rhea" id="RHEA:47244"/>
        <dbReference type="ChEBI" id="CHEBI:15378"/>
        <dbReference type="ChEBI" id="CHEBI:57930"/>
        <dbReference type="ChEBI" id="CHEBI:58272"/>
        <dbReference type="ChEBI" id="CHEBI:62600"/>
        <dbReference type="ChEBI" id="CHEBI:76533"/>
        <dbReference type="EC" id="2.4.1.266"/>
    </reaction>
    <physiologicalReaction direction="left-to-right" evidence="10">
        <dbReference type="Rhea" id="RHEA:47245"/>
    </physiologicalReaction>
</comment>
<evidence type="ECO:0000256" key="3">
    <source>
        <dbReference type="ARBA" id="ARBA00006739"/>
    </source>
</evidence>
<comment type="catalytic activity">
    <reaction evidence="9">
        <text>(2R)-3-phosphoglycerate + UDP-alpha-D-glucose = (2R)-2-O-(alpha-D-glucopyranosyl)-3-phospho-glycerate + UDP + H(+)</text>
        <dbReference type="Rhea" id="RHEA:31319"/>
        <dbReference type="ChEBI" id="CHEBI:15378"/>
        <dbReference type="ChEBI" id="CHEBI:58223"/>
        <dbReference type="ChEBI" id="CHEBI:58272"/>
        <dbReference type="ChEBI" id="CHEBI:58885"/>
        <dbReference type="ChEBI" id="CHEBI:62600"/>
        <dbReference type="EC" id="2.4.1.266"/>
    </reaction>
    <physiologicalReaction direction="left-to-right" evidence="9">
        <dbReference type="Rhea" id="RHEA:31320"/>
    </physiologicalReaction>
</comment>
<comment type="cofactor">
    <cofactor evidence="2">
        <name>Mg(2+)</name>
        <dbReference type="ChEBI" id="CHEBI:18420"/>
    </cofactor>
</comment>
<dbReference type="InterPro" id="IPR050256">
    <property type="entry name" value="Glycosyltransferase_2"/>
</dbReference>
<evidence type="ECO:0000313" key="12">
    <source>
        <dbReference type="EMBL" id="GAA1808950.1"/>
    </source>
</evidence>
<organism evidence="12 13">
    <name type="scientific">Nostocoides veronense</name>
    <dbReference type="NCBI Taxonomy" id="330836"/>
    <lineage>
        <taxon>Bacteria</taxon>
        <taxon>Bacillati</taxon>
        <taxon>Actinomycetota</taxon>
        <taxon>Actinomycetes</taxon>
        <taxon>Micrococcales</taxon>
        <taxon>Intrasporangiaceae</taxon>
        <taxon>Nostocoides</taxon>
    </lineage>
</organism>
<evidence type="ECO:0000313" key="13">
    <source>
        <dbReference type="Proteomes" id="UP001499938"/>
    </source>
</evidence>
<comment type="cofactor">
    <cofactor evidence="1">
        <name>Mn(2+)</name>
        <dbReference type="ChEBI" id="CHEBI:29035"/>
    </cofactor>
</comment>
<dbReference type="Gene3D" id="3.90.550.10">
    <property type="entry name" value="Spore Coat Polysaccharide Biosynthesis Protein SpsA, Chain A"/>
    <property type="match status" value="1"/>
</dbReference>
<evidence type="ECO:0000256" key="6">
    <source>
        <dbReference type="ARBA" id="ARBA00022842"/>
    </source>
</evidence>
<evidence type="ECO:0000259" key="11">
    <source>
        <dbReference type="Pfam" id="PF00535"/>
    </source>
</evidence>
<keyword evidence="4" id="KW-0328">Glycosyltransferase</keyword>
<dbReference type="InterPro" id="IPR001173">
    <property type="entry name" value="Glyco_trans_2-like"/>
</dbReference>
<accession>A0ABP4YAG2</accession>
<dbReference type="PANTHER" id="PTHR48090:SF10">
    <property type="entry name" value="GLUCOSYL-3-PHOSPHOGLYCERATE SYNTHASE"/>
    <property type="match status" value="1"/>
</dbReference>
<evidence type="ECO:0000256" key="1">
    <source>
        <dbReference type="ARBA" id="ARBA00001936"/>
    </source>
</evidence>
<proteinExistence type="inferred from homology"/>
<evidence type="ECO:0000256" key="9">
    <source>
        <dbReference type="ARBA" id="ARBA00048689"/>
    </source>
</evidence>
<comment type="caution">
    <text evidence="12">The sequence shown here is derived from an EMBL/GenBank/DDBJ whole genome shotgun (WGS) entry which is preliminary data.</text>
</comment>
<dbReference type="Pfam" id="PF00535">
    <property type="entry name" value="Glycos_transf_2"/>
    <property type="match status" value="1"/>
</dbReference>
<keyword evidence="5" id="KW-0808">Transferase</keyword>
<sequence length="230" mass="24017">MPTPTRVAAIIPAKSEAERIAATVAAVRGLQAVDVVVVVDDGSTDDTAAVAEAAGAVVVRHTTNHGKAAAMMSGAKFVAAQDASDAPRALLFVDADLGASATNLDPLVAPVLAGEADMTIANIPRANSSRGGGRVVRLAQRTIRARTGREIAQPLNGMRCLTRDAFRRALPLAPGWGVEVGLTLDVLGAGLRVVEVPVDFTHRATGTDWRGIVHRGKQFRDVARVVARRP</sequence>
<dbReference type="EC" id="2.4.1.266" evidence="7"/>
<feature type="domain" description="Glycosyltransferase 2-like" evidence="11">
    <location>
        <begin position="9"/>
        <end position="147"/>
    </location>
</feature>
<dbReference type="PANTHER" id="PTHR48090">
    <property type="entry name" value="UNDECAPRENYL-PHOSPHATE 4-DEOXY-4-FORMAMIDO-L-ARABINOSE TRANSFERASE-RELATED"/>
    <property type="match status" value="1"/>
</dbReference>
<evidence type="ECO:0000256" key="8">
    <source>
        <dbReference type="ARBA" id="ARBA00040894"/>
    </source>
</evidence>
<keyword evidence="13" id="KW-1185">Reference proteome</keyword>
<keyword evidence="6" id="KW-0460">Magnesium</keyword>
<protein>
    <recommendedName>
        <fullName evidence="8">Glucosyl-3-phosphoglycerate synthase</fullName>
        <ecNumber evidence="7">2.4.1.266</ecNumber>
    </recommendedName>
</protein>
<dbReference type="Proteomes" id="UP001499938">
    <property type="component" value="Unassembled WGS sequence"/>
</dbReference>
<evidence type="ECO:0000256" key="5">
    <source>
        <dbReference type="ARBA" id="ARBA00022679"/>
    </source>
</evidence>
<evidence type="ECO:0000256" key="7">
    <source>
        <dbReference type="ARBA" id="ARBA00039022"/>
    </source>
</evidence>
<dbReference type="InterPro" id="IPR029044">
    <property type="entry name" value="Nucleotide-diphossugar_trans"/>
</dbReference>
<evidence type="ECO:0000256" key="10">
    <source>
        <dbReference type="ARBA" id="ARBA00048997"/>
    </source>
</evidence>
<evidence type="ECO:0000256" key="4">
    <source>
        <dbReference type="ARBA" id="ARBA00022676"/>
    </source>
</evidence>
<reference evidence="13" key="1">
    <citation type="journal article" date="2019" name="Int. J. Syst. Evol. Microbiol.">
        <title>The Global Catalogue of Microorganisms (GCM) 10K type strain sequencing project: providing services to taxonomists for standard genome sequencing and annotation.</title>
        <authorList>
            <consortium name="The Broad Institute Genomics Platform"/>
            <consortium name="The Broad Institute Genome Sequencing Center for Infectious Disease"/>
            <person name="Wu L."/>
            <person name="Ma J."/>
        </authorList>
    </citation>
    <scope>NUCLEOTIDE SEQUENCE [LARGE SCALE GENOMIC DNA]</scope>
    <source>
        <strain evidence="13">JCM 15592</strain>
    </source>
</reference>
<gene>
    <name evidence="12" type="ORF">GCM10009811_35260</name>
</gene>
<name>A0ABP4YAG2_9MICO</name>
<dbReference type="EMBL" id="BAAAPO010000062">
    <property type="protein sequence ID" value="GAA1808950.1"/>
    <property type="molecule type" value="Genomic_DNA"/>
</dbReference>
<comment type="similarity">
    <text evidence="3">Belongs to the glycosyltransferase 2 family.</text>
</comment>
<evidence type="ECO:0000256" key="2">
    <source>
        <dbReference type="ARBA" id="ARBA00001946"/>
    </source>
</evidence>